<dbReference type="AlphaFoldDB" id="A0AAD7N1S3"/>
<dbReference type="EMBL" id="JARKIB010000102">
    <property type="protein sequence ID" value="KAJ7740584.1"/>
    <property type="molecule type" value="Genomic_DNA"/>
</dbReference>
<keyword evidence="2" id="KW-1185">Reference proteome</keyword>
<evidence type="ECO:0000313" key="2">
    <source>
        <dbReference type="Proteomes" id="UP001215598"/>
    </source>
</evidence>
<reference evidence="1" key="1">
    <citation type="submission" date="2023-03" db="EMBL/GenBank/DDBJ databases">
        <title>Massive genome expansion in bonnet fungi (Mycena s.s.) driven by repeated elements and novel gene families across ecological guilds.</title>
        <authorList>
            <consortium name="Lawrence Berkeley National Laboratory"/>
            <person name="Harder C.B."/>
            <person name="Miyauchi S."/>
            <person name="Viragh M."/>
            <person name="Kuo A."/>
            <person name="Thoen E."/>
            <person name="Andreopoulos B."/>
            <person name="Lu D."/>
            <person name="Skrede I."/>
            <person name="Drula E."/>
            <person name="Henrissat B."/>
            <person name="Morin E."/>
            <person name="Kohler A."/>
            <person name="Barry K."/>
            <person name="LaButti K."/>
            <person name="Morin E."/>
            <person name="Salamov A."/>
            <person name="Lipzen A."/>
            <person name="Mereny Z."/>
            <person name="Hegedus B."/>
            <person name="Baldrian P."/>
            <person name="Stursova M."/>
            <person name="Weitz H."/>
            <person name="Taylor A."/>
            <person name="Grigoriev I.V."/>
            <person name="Nagy L.G."/>
            <person name="Martin F."/>
            <person name="Kauserud H."/>
        </authorList>
    </citation>
    <scope>NUCLEOTIDE SEQUENCE</scope>
    <source>
        <strain evidence="1">CBHHK182m</strain>
    </source>
</reference>
<evidence type="ECO:0000313" key="1">
    <source>
        <dbReference type="EMBL" id="KAJ7740584.1"/>
    </source>
</evidence>
<organism evidence="1 2">
    <name type="scientific">Mycena metata</name>
    <dbReference type="NCBI Taxonomy" id="1033252"/>
    <lineage>
        <taxon>Eukaryota</taxon>
        <taxon>Fungi</taxon>
        <taxon>Dikarya</taxon>
        <taxon>Basidiomycota</taxon>
        <taxon>Agaricomycotina</taxon>
        <taxon>Agaricomycetes</taxon>
        <taxon>Agaricomycetidae</taxon>
        <taxon>Agaricales</taxon>
        <taxon>Marasmiineae</taxon>
        <taxon>Mycenaceae</taxon>
        <taxon>Mycena</taxon>
    </lineage>
</organism>
<sequence>MGSLQRLIFERRGVFISLLFLPPTIAAFVCLRRSTHLCRFWKSLWPAKKYKTYRSALQEDQYWSIATMYGRRLQRSDARFRGSRGPIEGRIPVVTSYVPALLPIYRRKERKAASEYFLSLRALCKWHRMVFPGSRHPNISQASKLREGFSPEDRQEIHRISRMCSDERVFGTKAKWEPKYMEIWRKWLMRDDRKLEVVFSENEVVN</sequence>
<name>A0AAD7N1S3_9AGAR</name>
<proteinExistence type="predicted"/>
<protein>
    <submittedName>
        <fullName evidence="1">Uncharacterized protein</fullName>
    </submittedName>
</protein>
<gene>
    <name evidence="1" type="ORF">B0H16DRAFT_1324335</name>
</gene>
<accession>A0AAD7N1S3</accession>
<comment type="caution">
    <text evidence="1">The sequence shown here is derived from an EMBL/GenBank/DDBJ whole genome shotgun (WGS) entry which is preliminary data.</text>
</comment>
<dbReference type="Proteomes" id="UP001215598">
    <property type="component" value="Unassembled WGS sequence"/>
</dbReference>